<proteinExistence type="predicted"/>
<gene>
    <name evidence="1" type="ORF">HYALB_00011235</name>
</gene>
<dbReference type="EMBL" id="CAJVRM010000034">
    <property type="protein sequence ID" value="CAG8972103.1"/>
    <property type="molecule type" value="Genomic_DNA"/>
</dbReference>
<organism evidence="1 2">
    <name type="scientific">Hymenoscyphus albidus</name>
    <dbReference type="NCBI Taxonomy" id="595503"/>
    <lineage>
        <taxon>Eukaryota</taxon>
        <taxon>Fungi</taxon>
        <taxon>Dikarya</taxon>
        <taxon>Ascomycota</taxon>
        <taxon>Pezizomycotina</taxon>
        <taxon>Leotiomycetes</taxon>
        <taxon>Helotiales</taxon>
        <taxon>Helotiaceae</taxon>
        <taxon>Hymenoscyphus</taxon>
    </lineage>
</organism>
<name>A0A9N9PR71_9HELO</name>
<dbReference type="AlphaFoldDB" id="A0A9N9PR71"/>
<evidence type="ECO:0000313" key="2">
    <source>
        <dbReference type="Proteomes" id="UP000701801"/>
    </source>
</evidence>
<accession>A0A9N9PR71</accession>
<evidence type="ECO:0000313" key="1">
    <source>
        <dbReference type="EMBL" id="CAG8972103.1"/>
    </source>
</evidence>
<sequence>MIEETIDARYTLVQNVLDQQLESWFGKGNFKIIEPPDDYAKWKVEIPRKLEYVSDKFARLGNFS</sequence>
<dbReference type="Proteomes" id="UP000701801">
    <property type="component" value="Unassembled WGS sequence"/>
</dbReference>
<reference evidence="1" key="1">
    <citation type="submission" date="2021-07" db="EMBL/GenBank/DDBJ databases">
        <authorList>
            <person name="Durling M."/>
        </authorList>
    </citation>
    <scope>NUCLEOTIDE SEQUENCE</scope>
</reference>
<keyword evidence="2" id="KW-1185">Reference proteome</keyword>
<dbReference type="OrthoDB" id="3454881at2759"/>
<comment type="caution">
    <text evidence="1">The sequence shown here is derived from an EMBL/GenBank/DDBJ whole genome shotgun (WGS) entry which is preliminary data.</text>
</comment>
<protein>
    <submittedName>
        <fullName evidence="1">Uncharacterized protein</fullName>
    </submittedName>
</protein>